<keyword evidence="3" id="KW-0274">FAD</keyword>
<reference evidence="7 8" key="1">
    <citation type="submission" date="2017-10" db="EMBL/GenBank/DDBJ databases">
        <title>Sedimentibacterium mangrovi gen. nov., sp. nov., a novel member of family Phyllobacteriacea isolated from mangrove sediment.</title>
        <authorList>
            <person name="Liao H."/>
            <person name="Tian Y."/>
        </authorList>
    </citation>
    <scope>NUCLEOTIDE SEQUENCE [LARGE SCALE GENOMIC DNA]</scope>
    <source>
        <strain evidence="7 8">X9-2-2</strain>
    </source>
</reference>
<keyword evidence="2" id="KW-0285">Flavoprotein</keyword>
<feature type="region of interest" description="Disordered" evidence="5">
    <location>
        <begin position="455"/>
        <end position="486"/>
    </location>
</feature>
<name>A0A2G1QMI9_9HYPH</name>
<dbReference type="Pfam" id="PF00890">
    <property type="entry name" value="FAD_binding_2"/>
    <property type="match status" value="1"/>
</dbReference>
<dbReference type="GO" id="GO:0008202">
    <property type="term" value="P:steroid metabolic process"/>
    <property type="evidence" value="ECO:0007669"/>
    <property type="project" value="UniProtKB-ARBA"/>
</dbReference>
<dbReference type="InterPro" id="IPR003953">
    <property type="entry name" value="FAD-dep_OxRdtase_2_FAD-bd"/>
</dbReference>
<evidence type="ECO:0000256" key="5">
    <source>
        <dbReference type="SAM" id="MobiDB-lite"/>
    </source>
</evidence>
<protein>
    <submittedName>
        <fullName evidence="7">FAD-binding dehydrogenase</fullName>
    </submittedName>
</protein>
<dbReference type="InterPro" id="IPR027477">
    <property type="entry name" value="Succ_DH/fumarate_Rdtase_cat_sf"/>
</dbReference>
<proteinExistence type="predicted"/>
<dbReference type="RefSeq" id="WP_099306867.1">
    <property type="nucleotide sequence ID" value="NZ_PDVP01000007.1"/>
</dbReference>
<dbReference type="InterPro" id="IPR050315">
    <property type="entry name" value="FAD-oxidoreductase_2"/>
</dbReference>
<evidence type="ECO:0000256" key="1">
    <source>
        <dbReference type="ARBA" id="ARBA00001974"/>
    </source>
</evidence>
<keyword evidence="8" id="KW-1185">Reference proteome</keyword>
<comment type="caution">
    <text evidence="7">The sequence shown here is derived from an EMBL/GenBank/DDBJ whole genome shotgun (WGS) entry which is preliminary data.</text>
</comment>
<dbReference type="SUPFAM" id="SSF56425">
    <property type="entry name" value="Succinate dehydrogenase/fumarate reductase flavoprotein, catalytic domain"/>
    <property type="match status" value="1"/>
</dbReference>
<accession>A0A2G1QMI9</accession>
<evidence type="ECO:0000256" key="2">
    <source>
        <dbReference type="ARBA" id="ARBA00022630"/>
    </source>
</evidence>
<dbReference type="PANTHER" id="PTHR43400:SF10">
    <property type="entry name" value="3-OXOSTEROID 1-DEHYDROGENASE"/>
    <property type="match status" value="1"/>
</dbReference>
<dbReference type="Gene3D" id="3.90.700.10">
    <property type="entry name" value="Succinate dehydrogenase/fumarate reductase flavoprotein, catalytic domain"/>
    <property type="match status" value="1"/>
</dbReference>
<dbReference type="EMBL" id="PDVP01000007">
    <property type="protein sequence ID" value="PHP66681.1"/>
    <property type="molecule type" value="Genomic_DNA"/>
</dbReference>
<comment type="cofactor">
    <cofactor evidence="1">
        <name>FAD</name>
        <dbReference type="ChEBI" id="CHEBI:57692"/>
    </cofactor>
</comment>
<dbReference type="Gene3D" id="3.50.50.60">
    <property type="entry name" value="FAD/NAD(P)-binding domain"/>
    <property type="match status" value="3"/>
</dbReference>
<gene>
    <name evidence="7" type="ORF">CSC94_13455</name>
</gene>
<dbReference type="OrthoDB" id="3178130at2"/>
<evidence type="ECO:0000256" key="3">
    <source>
        <dbReference type="ARBA" id="ARBA00022827"/>
    </source>
</evidence>
<dbReference type="InterPro" id="IPR036188">
    <property type="entry name" value="FAD/NAD-bd_sf"/>
</dbReference>
<organism evidence="7 8">
    <name type="scientific">Zhengella mangrovi</name>
    <dbReference type="NCBI Taxonomy" id="1982044"/>
    <lineage>
        <taxon>Bacteria</taxon>
        <taxon>Pseudomonadati</taxon>
        <taxon>Pseudomonadota</taxon>
        <taxon>Alphaproteobacteria</taxon>
        <taxon>Hyphomicrobiales</taxon>
        <taxon>Notoacmeibacteraceae</taxon>
        <taxon>Zhengella</taxon>
    </lineage>
</organism>
<dbReference type="GO" id="GO:0016491">
    <property type="term" value="F:oxidoreductase activity"/>
    <property type="evidence" value="ECO:0007669"/>
    <property type="project" value="UniProtKB-KW"/>
</dbReference>
<dbReference type="PANTHER" id="PTHR43400">
    <property type="entry name" value="FUMARATE REDUCTASE"/>
    <property type="match status" value="1"/>
</dbReference>
<evidence type="ECO:0000259" key="6">
    <source>
        <dbReference type="Pfam" id="PF00890"/>
    </source>
</evidence>
<dbReference type="NCBIfam" id="NF004789">
    <property type="entry name" value="PRK06134.1"/>
    <property type="match status" value="1"/>
</dbReference>
<keyword evidence="4" id="KW-0560">Oxidoreductase</keyword>
<feature type="domain" description="FAD-dependent oxidoreductase 2 FAD-binding" evidence="6">
    <location>
        <begin position="12"/>
        <end position="549"/>
    </location>
</feature>
<sequence length="589" mass="61840">MSPAPARRIDCDVLVAGSGAGGLASAVAAAFHGLSVIVAEKEPAFGGTTAWSGGWLWIPRNPLARRAGIEEGEDEPLAYLASELGNRISDPRIPAFLANGPGMVSFFEEHTAVEWIDGNRIPDFHDTPGSAKGGRSICARAYDGRALGPDIARLKPPLDLVSLAGMGISAGADMAHFFNATRDPRSAAHVMKRLLRHGRDLALHGRAMQLVNGNALIARLMRSALDLGVTLMENTPVTALHRDGGRVTGARIERDGTPVDVTARKGVVLATGGFPHDRDRIAALFDHAPDGTGHHSAAPASNTGDGIRLGETGGGHVTGDYANPGAWCPVSLVPLKDGGQARFPHLVERAKPGVIAVTPDGRRFVNEADSYHDFMKALFAATPSGARPECWLIADHRAQRRFGLGWAKPFPFPLRPYEACGYLKSGRTLADLAAACGLPADALAETVARFNGHAAAGEDPEFGRGRSPYNRIQGDATHGPNPALGPLDKGPFHAVRLVPGSLGTFAGLETDALARVLDGDNRPVPGLYAAGNDMASIFGGNYPSGGITLGPAMTFGYIAARHMAGLPVAGAATPDQTERNNEILRTRHA</sequence>
<dbReference type="AlphaFoldDB" id="A0A2G1QMI9"/>
<evidence type="ECO:0000313" key="7">
    <source>
        <dbReference type="EMBL" id="PHP66681.1"/>
    </source>
</evidence>
<dbReference type="PRINTS" id="PR00411">
    <property type="entry name" value="PNDRDTASEI"/>
</dbReference>
<evidence type="ECO:0000313" key="8">
    <source>
        <dbReference type="Proteomes" id="UP000221168"/>
    </source>
</evidence>
<evidence type="ECO:0000256" key="4">
    <source>
        <dbReference type="ARBA" id="ARBA00023002"/>
    </source>
</evidence>
<dbReference type="SUPFAM" id="SSF51905">
    <property type="entry name" value="FAD/NAD(P)-binding domain"/>
    <property type="match status" value="1"/>
</dbReference>
<dbReference type="Proteomes" id="UP000221168">
    <property type="component" value="Unassembled WGS sequence"/>
</dbReference>